<name>A0AAP6HHH8_RIEAN</name>
<protein>
    <submittedName>
        <fullName evidence="2">PH domain-containing protein</fullName>
    </submittedName>
</protein>
<dbReference type="PANTHER" id="PTHR35796">
    <property type="entry name" value="HYPOTHETICAL CYTOSOLIC PROTEIN"/>
    <property type="match status" value="1"/>
</dbReference>
<dbReference type="SUPFAM" id="SSF50729">
    <property type="entry name" value="PH domain-like"/>
    <property type="match status" value="1"/>
</dbReference>
<dbReference type="RefSeq" id="WP_340306241.1">
    <property type="nucleotide sequence ID" value="NZ_JAFELZ010000001.1"/>
</dbReference>
<dbReference type="EMBL" id="JAQZHK010000005">
    <property type="protein sequence ID" value="MDY3512975.1"/>
    <property type="molecule type" value="Genomic_DNA"/>
</dbReference>
<proteinExistence type="predicted"/>
<dbReference type="CDD" id="cd13225">
    <property type="entry name" value="PH-like_bacteria"/>
    <property type="match status" value="1"/>
</dbReference>
<dbReference type="Proteomes" id="UP001284033">
    <property type="component" value="Unassembled WGS sequence"/>
</dbReference>
<dbReference type="InterPro" id="IPR012544">
    <property type="entry name" value="PHb"/>
</dbReference>
<gene>
    <name evidence="2" type="ORF">PG303_07090</name>
</gene>
<dbReference type="InterPro" id="IPR037063">
    <property type="entry name" value="PHb_sf"/>
</dbReference>
<comment type="caution">
    <text evidence="2">The sequence shown here is derived from an EMBL/GenBank/DDBJ whole genome shotgun (WGS) entry which is preliminary data.</text>
</comment>
<evidence type="ECO:0000313" key="2">
    <source>
        <dbReference type="EMBL" id="MDY3512975.1"/>
    </source>
</evidence>
<evidence type="ECO:0000313" key="3">
    <source>
        <dbReference type="Proteomes" id="UP001284033"/>
    </source>
</evidence>
<evidence type="ECO:0000259" key="1">
    <source>
        <dbReference type="Pfam" id="PF08000"/>
    </source>
</evidence>
<dbReference type="PANTHER" id="PTHR35796:SF3">
    <property type="entry name" value="BHLH DOMAIN-CONTAINING PROTEIN"/>
    <property type="match status" value="1"/>
</dbReference>
<dbReference type="Pfam" id="PF08000">
    <property type="entry name" value="bPH_1"/>
    <property type="match status" value="1"/>
</dbReference>
<organism evidence="2 3">
    <name type="scientific">Riemerella anatipestifer</name>
    <name type="common">Moraxella anatipestifer</name>
    <dbReference type="NCBI Taxonomy" id="34085"/>
    <lineage>
        <taxon>Bacteria</taxon>
        <taxon>Pseudomonadati</taxon>
        <taxon>Bacteroidota</taxon>
        <taxon>Flavobacteriia</taxon>
        <taxon>Flavobacteriales</taxon>
        <taxon>Weeksellaceae</taxon>
        <taxon>Riemerella</taxon>
    </lineage>
</organism>
<accession>A0AAP6HHH8</accession>
<sequence length="124" mass="14044">MKIDLLASFSVVQEDDINKATELFSSFFIEGEKVELAYTHARDKVVFTNKRLICYDVQGLTGSKKEFRFFPYSKITSFSVETAGLFDGDSDFKMWVSGVGVFGIKFSKKIDIKKIGVFLSNKII</sequence>
<feature type="domain" description="Bacterial Pleckstrin homology" evidence="1">
    <location>
        <begin position="12"/>
        <end position="121"/>
    </location>
</feature>
<dbReference type="AlphaFoldDB" id="A0AAP6HHH8"/>
<dbReference type="Gene3D" id="2.30.29.50">
    <property type="entry name" value="Bacterial Pleckstrin homology domain"/>
    <property type="match status" value="1"/>
</dbReference>
<reference evidence="2" key="1">
    <citation type="submission" date="2023-01" db="EMBL/GenBank/DDBJ databases">
        <title>Genome-based studies on antimicrobial resistance profiles of Riemerella anatipestifer in China, 1994 to 2021.</title>
        <authorList>
            <person name="Yang Z."/>
            <person name="Zhu D."/>
        </authorList>
    </citation>
    <scope>NUCLEOTIDE SEQUENCE</scope>
    <source>
        <strain evidence="2">RCAD1218</strain>
    </source>
</reference>